<evidence type="ECO:0000313" key="3">
    <source>
        <dbReference type="Proteomes" id="UP000249165"/>
    </source>
</evidence>
<dbReference type="Gene3D" id="3.10.180.10">
    <property type="entry name" value="2,3-Dihydroxybiphenyl 1,2-Dioxygenase, domain 1"/>
    <property type="match status" value="1"/>
</dbReference>
<evidence type="ECO:0000313" key="2">
    <source>
        <dbReference type="EMBL" id="RAK13939.1"/>
    </source>
</evidence>
<comment type="caution">
    <text evidence="2">The sequence shown here is derived from an EMBL/GenBank/DDBJ whole genome shotgun (WGS) entry which is preliminary data.</text>
</comment>
<organism evidence="2 3">
    <name type="scientific">Salipiger aestuarii</name>
    <dbReference type="NCBI Taxonomy" id="568098"/>
    <lineage>
        <taxon>Bacteria</taxon>
        <taxon>Pseudomonadati</taxon>
        <taxon>Pseudomonadota</taxon>
        <taxon>Alphaproteobacteria</taxon>
        <taxon>Rhodobacterales</taxon>
        <taxon>Roseobacteraceae</taxon>
        <taxon>Salipiger</taxon>
    </lineage>
</organism>
<feature type="domain" description="Glyoxalase-like" evidence="1">
    <location>
        <begin position="16"/>
        <end position="183"/>
    </location>
</feature>
<keyword evidence="3" id="KW-1185">Reference proteome</keyword>
<dbReference type="Proteomes" id="UP000249165">
    <property type="component" value="Unassembled WGS sequence"/>
</dbReference>
<dbReference type="InterPro" id="IPR029068">
    <property type="entry name" value="Glyas_Bleomycin-R_OHBP_Dase"/>
</dbReference>
<proteinExistence type="predicted"/>
<reference evidence="2 3" key="1">
    <citation type="submission" date="2018-06" db="EMBL/GenBank/DDBJ databases">
        <title>Genomic Encyclopedia of Archaeal and Bacterial Type Strains, Phase II (KMG-II): from individual species to whole genera.</title>
        <authorList>
            <person name="Goeker M."/>
        </authorList>
    </citation>
    <scope>NUCLEOTIDE SEQUENCE [LARGE SCALE GENOMIC DNA]</scope>
    <source>
        <strain evidence="2 3">DSM 22011</strain>
    </source>
</reference>
<dbReference type="SUPFAM" id="SSF54593">
    <property type="entry name" value="Glyoxalase/Bleomycin resistance protein/Dihydroxybiphenyl dioxygenase"/>
    <property type="match status" value="1"/>
</dbReference>
<dbReference type="EMBL" id="QLMG01000032">
    <property type="protein sequence ID" value="RAK13939.1"/>
    <property type="molecule type" value="Genomic_DNA"/>
</dbReference>
<evidence type="ECO:0000259" key="1">
    <source>
        <dbReference type="Pfam" id="PF13468"/>
    </source>
</evidence>
<dbReference type="AlphaFoldDB" id="A0A327Y651"/>
<gene>
    <name evidence="2" type="ORF">ATI53_103233</name>
</gene>
<protein>
    <submittedName>
        <fullName evidence="2">Glyoxalase-like protein</fullName>
    </submittedName>
</protein>
<accession>A0A327Y651</accession>
<dbReference type="InterPro" id="IPR025870">
    <property type="entry name" value="Glyoxalase-like_dom"/>
</dbReference>
<dbReference type="Pfam" id="PF13468">
    <property type="entry name" value="Glyoxalase_3"/>
    <property type="match status" value="1"/>
</dbReference>
<sequence length="216" mass="23198">MTHTQATPTRRMTLKLDHIVVLGETLEEAVAHAEAAVGLPLVPGGTHERYGTHNHLVGLGDLYLEALAIDPGATPPTEARWFGMDRFVGPARLANWVCCVPDMDAAIRALPMAGRPVELSRGRLRWVMAVPEDGVLPFDGLFPALIQWLSPVPAGAILSASGTRLDRLDIIHPDAATLESLLAPHLEAPRVVFRTAPAPGLRAEMIGAGGQRRTLQ</sequence>
<name>A0A327Y651_9RHOB</name>